<evidence type="ECO:0000259" key="4">
    <source>
        <dbReference type="Pfam" id="PF07727"/>
    </source>
</evidence>
<dbReference type="InterPro" id="IPR054722">
    <property type="entry name" value="PolX-like_BBD"/>
</dbReference>
<evidence type="ECO:0000313" key="8">
    <source>
        <dbReference type="Proteomes" id="UP000077202"/>
    </source>
</evidence>
<evidence type="ECO:0008006" key="9">
    <source>
        <dbReference type="Google" id="ProtNLM"/>
    </source>
</evidence>
<protein>
    <recommendedName>
        <fullName evidence="9">GAG-pre-integrase domain-containing protein</fullName>
    </recommendedName>
</protein>
<dbReference type="PANTHER" id="PTHR42648:SF25">
    <property type="entry name" value="RNA-DIRECTED DNA POLYMERASE"/>
    <property type="match status" value="1"/>
</dbReference>
<evidence type="ECO:0000256" key="1">
    <source>
        <dbReference type="ARBA" id="ARBA00022670"/>
    </source>
</evidence>
<dbReference type="InterPro" id="IPR013103">
    <property type="entry name" value="RVT_2"/>
</dbReference>
<evidence type="ECO:0000313" key="7">
    <source>
        <dbReference type="EMBL" id="OAE34466.1"/>
    </source>
</evidence>
<gene>
    <name evidence="7" type="ORF">AXG93_3472s1010</name>
</gene>
<evidence type="ECO:0000256" key="3">
    <source>
        <dbReference type="ARBA" id="ARBA00022801"/>
    </source>
</evidence>
<dbReference type="Pfam" id="PF13976">
    <property type="entry name" value="gag_pre-integrs"/>
    <property type="match status" value="1"/>
</dbReference>
<keyword evidence="2" id="KW-0479">Metal-binding</keyword>
<dbReference type="GO" id="GO:0008233">
    <property type="term" value="F:peptidase activity"/>
    <property type="evidence" value="ECO:0007669"/>
    <property type="project" value="UniProtKB-KW"/>
</dbReference>
<dbReference type="InterPro" id="IPR036397">
    <property type="entry name" value="RNaseH_sf"/>
</dbReference>
<keyword evidence="1" id="KW-0645">Protease</keyword>
<comment type="caution">
    <text evidence="7">The sequence shown here is derived from an EMBL/GenBank/DDBJ whole genome shotgun (WGS) entry which is preliminary data.</text>
</comment>
<dbReference type="EMBL" id="LVLJ01000398">
    <property type="protein sequence ID" value="OAE34466.1"/>
    <property type="molecule type" value="Genomic_DNA"/>
</dbReference>
<reference evidence="7" key="1">
    <citation type="submission" date="2016-03" db="EMBL/GenBank/DDBJ databases">
        <title>Mechanisms controlling the formation of the plant cell surface in tip-growing cells are functionally conserved among land plants.</title>
        <authorList>
            <person name="Honkanen S."/>
            <person name="Jones V.A."/>
            <person name="Morieri G."/>
            <person name="Champion C."/>
            <person name="Hetherington A.J."/>
            <person name="Kelly S."/>
            <person name="Saint-Marcoux D."/>
            <person name="Proust H."/>
            <person name="Prescott H."/>
            <person name="Dolan L."/>
        </authorList>
    </citation>
    <scope>NUCLEOTIDE SEQUENCE [LARGE SCALE GENOMIC DNA]</scope>
    <source>
        <tissue evidence="7">Whole gametophyte</tissue>
    </source>
</reference>
<keyword evidence="8" id="KW-1185">Reference proteome</keyword>
<accession>A0A176WQ87</accession>
<evidence type="ECO:0000259" key="5">
    <source>
        <dbReference type="Pfam" id="PF13976"/>
    </source>
</evidence>
<dbReference type="InterPro" id="IPR039537">
    <property type="entry name" value="Retrotran_Ty1/copia-like"/>
</dbReference>
<dbReference type="Pfam" id="PF22936">
    <property type="entry name" value="Pol_BBD"/>
    <property type="match status" value="1"/>
</dbReference>
<dbReference type="AlphaFoldDB" id="A0A176WQ87"/>
<dbReference type="Gene3D" id="3.30.420.10">
    <property type="entry name" value="Ribonuclease H-like superfamily/Ribonuclease H"/>
    <property type="match status" value="1"/>
</dbReference>
<dbReference type="GO" id="GO:0003676">
    <property type="term" value="F:nucleic acid binding"/>
    <property type="evidence" value="ECO:0007669"/>
    <property type="project" value="InterPro"/>
</dbReference>
<dbReference type="GO" id="GO:0046872">
    <property type="term" value="F:metal ion binding"/>
    <property type="evidence" value="ECO:0007669"/>
    <property type="project" value="UniProtKB-KW"/>
</dbReference>
<dbReference type="Pfam" id="PF07727">
    <property type="entry name" value="RVT_2"/>
    <property type="match status" value="1"/>
</dbReference>
<feature type="domain" description="GAG-pre-integrase" evidence="5">
    <location>
        <begin position="99"/>
        <end position="166"/>
    </location>
</feature>
<organism evidence="7 8">
    <name type="scientific">Marchantia polymorpha subsp. ruderalis</name>
    <dbReference type="NCBI Taxonomy" id="1480154"/>
    <lineage>
        <taxon>Eukaryota</taxon>
        <taxon>Viridiplantae</taxon>
        <taxon>Streptophyta</taxon>
        <taxon>Embryophyta</taxon>
        <taxon>Marchantiophyta</taxon>
        <taxon>Marchantiopsida</taxon>
        <taxon>Marchantiidae</taxon>
        <taxon>Marchantiales</taxon>
        <taxon>Marchantiaceae</taxon>
        <taxon>Marchantia</taxon>
    </lineage>
</organism>
<sequence>MTGNRALFVDLDVSVDGTVSFGDNSVVDIKGRGTVLITVRGGEHRALTDVYFIPRLKTSIVSLGQLDENGYPSSIRDDYMSLWDRQDRLLANVTRSAYRLYKVVLQVAQPVCLSVRHGDGAWRWHERLGHQNFGALKTMARTGLLRGLPPIEHVEQVCDACLAGKQQRAPFLQVAKYRATETLELVHADLCGPISPATPGGKKFFLLMVDDHSCFMWVVLLAERLFFIDEPENFADAEPHECWRRAMMEELNSIKENGTWTLTNLTTGHCQIDLKWVFKTKRDAAGAVVKHKARLVAKEYVQREGIDFDEVFAPVARLDSVRLLVAVAAQ</sequence>
<feature type="domain" description="Retrovirus-related Pol polyprotein from transposon TNT 1-94-like beta-barrel" evidence="6">
    <location>
        <begin position="1"/>
        <end position="71"/>
    </location>
</feature>
<dbReference type="InterPro" id="IPR012337">
    <property type="entry name" value="RNaseH-like_sf"/>
</dbReference>
<dbReference type="GO" id="GO:0006508">
    <property type="term" value="P:proteolysis"/>
    <property type="evidence" value="ECO:0007669"/>
    <property type="project" value="UniProtKB-KW"/>
</dbReference>
<name>A0A176WQ87_MARPO</name>
<proteinExistence type="predicted"/>
<dbReference type="InterPro" id="IPR025724">
    <property type="entry name" value="GAG-pre-integrase_dom"/>
</dbReference>
<keyword evidence="3" id="KW-0378">Hydrolase</keyword>
<evidence type="ECO:0000259" key="6">
    <source>
        <dbReference type="Pfam" id="PF22936"/>
    </source>
</evidence>
<feature type="domain" description="Reverse transcriptase Ty1/copia-type" evidence="4">
    <location>
        <begin position="257"/>
        <end position="330"/>
    </location>
</feature>
<dbReference type="SUPFAM" id="SSF53098">
    <property type="entry name" value="Ribonuclease H-like"/>
    <property type="match status" value="1"/>
</dbReference>
<dbReference type="Proteomes" id="UP000077202">
    <property type="component" value="Unassembled WGS sequence"/>
</dbReference>
<evidence type="ECO:0000256" key="2">
    <source>
        <dbReference type="ARBA" id="ARBA00022723"/>
    </source>
</evidence>
<dbReference type="PANTHER" id="PTHR42648">
    <property type="entry name" value="TRANSPOSASE, PUTATIVE-RELATED"/>
    <property type="match status" value="1"/>
</dbReference>